<name>A0A418SLM7_9RHOB</name>
<keyword evidence="3" id="KW-1185">Reference proteome</keyword>
<dbReference type="RefSeq" id="WP_119752196.1">
    <property type="nucleotide sequence ID" value="NZ_QZCG01000030.1"/>
</dbReference>
<evidence type="ECO:0000256" key="1">
    <source>
        <dbReference type="SAM" id="Phobius"/>
    </source>
</evidence>
<proteinExistence type="predicted"/>
<gene>
    <name evidence="2" type="ORF">D3P04_22860</name>
</gene>
<dbReference type="PROSITE" id="PS51257">
    <property type="entry name" value="PROKAR_LIPOPROTEIN"/>
    <property type="match status" value="1"/>
</dbReference>
<reference evidence="3" key="1">
    <citation type="submission" date="2018-09" db="EMBL/GenBank/DDBJ databases">
        <title>Acidovorax cavernicola nov. sp. isolated from Gruta de las Maravillas (Aracena, Spain).</title>
        <authorList>
            <person name="Jurado V."/>
            <person name="Gutierrez-Patricio S."/>
            <person name="Gonzalez-Pimentel J.L."/>
            <person name="Miller A.Z."/>
            <person name="Laiz L."/>
            <person name="Saiz-Jimenez C."/>
        </authorList>
    </citation>
    <scope>NUCLEOTIDE SEQUENCE [LARGE SCALE GENOMIC DNA]</scope>
    <source>
        <strain evidence="3">1011MAR3C25</strain>
    </source>
</reference>
<evidence type="ECO:0000313" key="3">
    <source>
        <dbReference type="Proteomes" id="UP000284202"/>
    </source>
</evidence>
<feature type="transmembrane region" description="Helical" evidence="1">
    <location>
        <begin position="94"/>
        <end position="120"/>
    </location>
</feature>
<keyword evidence="1" id="KW-1133">Transmembrane helix</keyword>
<keyword evidence="1" id="KW-0472">Membrane</keyword>
<feature type="transmembrane region" description="Helical" evidence="1">
    <location>
        <begin position="149"/>
        <end position="170"/>
    </location>
</feature>
<feature type="transmembrane region" description="Helical" evidence="1">
    <location>
        <begin position="59"/>
        <end position="82"/>
    </location>
</feature>
<dbReference type="EMBL" id="QZCG01000030">
    <property type="protein sequence ID" value="RJE81839.1"/>
    <property type="molecule type" value="Genomic_DNA"/>
</dbReference>
<keyword evidence="1" id="KW-0812">Transmembrane</keyword>
<dbReference type="Proteomes" id="UP000284202">
    <property type="component" value="Unassembled WGS sequence"/>
</dbReference>
<protein>
    <recommendedName>
        <fullName evidence="4">Signal peptide-containing protein</fullName>
    </recommendedName>
</protein>
<sequence>MMNKLLLAPVLIGAACIMAGIYGALHDQISYTVSAGYFHEFKFIQFNIAPGLQNRLGAAIVGWLASWWMGIVIGVPICLLALTVRGIREFARAFLLAALTVIGVTLLIGLTGLAIGFLTIQDGNLPSWMVGREVTDPVSFARAGMMHDFSYLGGLIGLLAGAAVVIRQAVTSRRAAPRPVSHRSNGFHG</sequence>
<dbReference type="AlphaFoldDB" id="A0A418SLM7"/>
<organism evidence="2 3">
    <name type="scientific">Paracoccus onubensis</name>
    <dbReference type="NCBI Taxonomy" id="1675788"/>
    <lineage>
        <taxon>Bacteria</taxon>
        <taxon>Pseudomonadati</taxon>
        <taxon>Pseudomonadota</taxon>
        <taxon>Alphaproteobacteria</taxon>
        <taxon>Rhodobacterales</taxon>
        <taxon>Paracoccaceae</taxon>
        <taxon>Paracoccus</taxon>
    </lineage>
</organism>
<evidence type="ECO:0008006" key="4">
    <source>
        <dbReference type="Google" id="ProtNLM"/>
    </source>
</evidence>
<accession>A0A418SLM7</accession>
<evidence type="ECO:0000313" key="2">
    <source>
        <dbReference type="EMBL" id="RJE81839.1"/>
    </source>
</evidence>
<comment type="caution">
    <text evidence="2">The sequence shown here is derived from an EMBL/GenBank/DDBJ whole genome shotgun (WGS) entry which is preliminary data.</text>
</comment>
<dbReference type="OrthoDB" id="678065at2"/>